<feature type="transmembrane region" description="Helical" evidence="7">
    <location>
        <begin position="138"/>
        <end position="163"/>
    </location>
</feature>
<feature type="transmembrane region" description="Helical" evidence="7">
    <location>
        <begin position="305"/>
        <end position="328"/>
    </location>
</feature>
<dbReference type="InterPro" id="IPR020846">
    <property type="entry name" value="MFS_dom"/>
</dbReference>
<dbReference type="PANTHER" id="PTHR23517">
    <property type="entry name" value="RESISTANCE PROTEIN MDTM, PUTATIVE-RELATED-RELATED"/>
    <property type="match status" value="1"/>
</dbReference>
<evidence type="ECO:0000256" key="1">
    <source>
        <dbReference type="ARBA" id="ARBA00004651"/>
    </source>
</evidence>
<protein>
    <recommendedName>
        <fullName evidence="8">Major facilitator superfamily (MFS) profile domain-containing protein</fullName>
    </recommendedName>
</protein>
<dbReference type="Gene3D" id="1.20.1250.20">
    <property type="entry name" value="MFS general substrate transporter like domains"/>
    <property type="match status" value="1"/>
</dbReference>
<feature type="transmembrane region" description="Helical" evidence="7">
    <location>
        <begin position="249"/>
        <end position="270"/>
    </location>
</feature>
<dbReference type="RefSeq" id="WP_116415484.1">
    <property type="nucleotide sequence ID" value="NZ_NBWZ01000001.1"/>
</dbReference>
<feature type="domain" description="Major facilitator superfamily (MFS) profile" evidence="8">
    <location>
        <begin position="1"/>
        <end position="394"/>
    </location>
</feature>
<dbReference type="Proteomes" id="UP000256486">
    <property type="component" value="Unassembled WGS sequence"/>
</dbReference>
<feature type="transmembrane region" description="Helical" evidence="7">
    <location>
        <begin position="210"/>
        <end position="237"/>
    </location>
</feature>
<feature type="transmembrane region" description="Helical" evidence="7">
    <location>
        <begin position="169"/>
        <end position="189"/>
    </location>
</feature>
<evidence type="ECO:0000256" key="7">
    <source>
        <dbReference type="SAM" id="Phobius"/>
    </source>
</evidence>
<feature type="transmembrane region" description="Helical" evidence="7">
    <location>
        <begin position="45"/>
        <end position="67"/>
    </location>
</feature>
<proteinExistence type="predicted"/>
<dbReference type="InterPro" id="IPR050171">
    <property type="entry name" value="MFS_Transporters"/>
</dbReference>
<reference evidence="9 10" key="1">
    <citation type="submission" date="2017-04" db="EMBL/GenBank/DDBJ databases">
        <title>Comparative genome analysis of Subtercola boreus.</title>
        <authorList>
            <person name="Cho Y.-J."/>
            <person name="Cho A."/>
            <person name="Kim O.-S."/>
            <person name="Lee J.-I."/>
        </authorList>
    </citation>
    <scope>NUCLEOTIDE SEQUENCE [LARGE SCALE GENOMIC DNA]</scope>
    <source>
        <strain evidence="9 10">K300</strain>
    </source>
</reference>
<name>A0A3E0VL01_9MICO</name>
<evidence type="ECO:0000256" key="3">
    <source>
        <dbReference type="ARBA" id="ARBA00022475"/>
    </source>
</evidence>
<feature type="transmembrane region" description="Helical" evidence="7">
    <location>
        <begin position="340"/>
        <end position="367"/>
    </location>
</feature>
<gene>
    <name evidence="9" type="ORF">B7R54_13425</name>
</gene>
<dbReference type="OrthoDB" id="3177957at2"/>
<evidence type="ECO:0000259" key="8">
    <source>
        <dbReference type="PROSITE" id="PS50850"/>
    </source>
</evidence>
<feature type="transmembrane region" description="Helical" evidence="7">
    <location>
        <begin position="104"/>
        <end position="126"/>
    </location>
</feature>
<feature type="transmembrane region" description="Helical" evidence="7">
    <location>
        <begin position="79"/>
        <end position="98"/>
    </location>
</feature>
<keyword evidence="6 7" id="KW-0472">Membrane</keyword>
<evidence type="ECO:0000256" key="4">
    <source>
        <dbReference type="ARBA" id="ARBA00022692"/>
    </source>
</evidence>
<dbReference type="InterPro" id="IPR011701">
    <property type="entry name" value="MFS"/>
</dbReference>
<evidence type="ECO:0000313" key="9">
    <source>
        <dbReference type="EMBL" id="RFA10100.1"/>
    </source>
</evidence>
<dbReference type="Pfam" id="PF07690">
    <property type="entry name" value="MFS_1"/>
    <property type="match status" value="1"/>
</dbReference>
<evidence type="ECO:0000313" key="10">
    <source>
        <dbReference type="Proteomes" id="UP000256486"/>
    </source>
</evidence>
<sequence length="405" mass="41970">MTTRFRRFSRRGSFWASAAVLALCLWASGAPSVLYPTYAAEWQLSSVVITTIFATYPVVLLAVLLVFGSISDTVGRRRAMLMGVALILVSGVVFALAPDVSWLYIGRALQGAGAGLAIGAASASLVENNTSSNPRLASSLTAASTALGLTLALLVSGTLAQYAPLPEQLTYWVLVVLSGVVFVAVLAMPRQALDARPAPWRPQALHVPRPALRVFVVSTLAVSLAYSVGAVFLSLGASIARELTGATNLLVIGALLAISSVMIGATAIVLQRIHSHVAVVVGSIVSIAGLVLLELCASSGSIALFLLWCVVGGVGYSLVFMGGLALIARATEPKHRGATLSALYLFSYLFQAVTAVGAGVLATGLGLAASVDIVSPIVGVLALAVGVLAVRDWRLRVRARELITP</sequence>
<dbReference type="SUPFAM" id="SSF103473">
    <property type="entry name" value="MFS general substrate transporter"/>
    <property type="match status" value="1"/>
</dbReference>
<evidence type="ECO:0000256" key="6">
    <source>
        <dbReference type="ARBA" id="ARBA00023136"/>
    </source>
</evidence>
<feature type="transmembrane region" description="Helical" evidence="7">
    <location>
        <begin position="373"/>
        <end position="390"/>
    </location>
</feature>
<dbReference type="PROSITE" id="PS50850">
    <property type="entry name" value="MFS"/>
    <property type="match status" value="1"/>
</dbReference>
<feature type="transmembrane region" description="Helical" evidence="7">
    <location>
        <begin position="277"/>
        <end position="293"/>
    </location>
</feature>
<keyword evidence="2" id="KW-0813">Transport</keyword>
<dbReference type="GO" id="GO:0022857">
    <property type="term" value="F:transmembrane transporter activity"/>
    <property type="evidence" value="ECO:0007669"/>
    <property type="project" value="InterPro"/>
</dbReference>
<evidence type="ECO:0000256" key="5">
    <source>
        <dbReference type="ARBA" id="ARBA00022989"/>
    </source>
</evidence>
<dbReference type="AlphaFoldDB" id="A0A3E0VL01"/>
<dbReference type="EMBL" id="NBWZ01000001">
    <property type="protein sequence ID" value="RFA10100.1"/>
    <property type="molecule type" value="Genomic_DNA"/>
</dbReference>
<dbReference type="GO" id="GO:0005886">
    <property type="term" value="C:plasma membrane"/>
    <property type="evidence" value="ECO:0007669"/>
    <property type="project" value="UniProtKB-SubCell"/>
</dbReference>
<keyword evidence="3" id="KW-1003">Cell membrane</keyword>
<evidence type="ECO:0000256" key="2">
    <source>
        <dbReference type="ARBA" id="ARBA00022448"/>
    </source>
</evidence>
<comment type="subcellular location">
    <subcellularLocation>
        <location evidence="1">Cell membrane</location>
        <topology evidence="1">Multi-pass membrane protein</topology>
    </subcellularLocation>
</comment>
<organism evidence="9 10">
    <name type="scientific">Subtercola boreus</name>
    <dbReference type="NCBI Taxonomy" id="120213"/>
    <lineage>
        <taxon>Bacteria</taxon>
        <taxon>Bacillati</taxon>
        <taxon>Actinomycetota</taxon>
        <taxon>Actinomycetes</taxon>
        <taxon>Micrococcales</taxon>
        <taxon>Microbacteriaceae</taxon>
        <taxon>Subtercola</taxon>
    </lineage>
</organism>
<comment type="caution">
    <text evidence="9">The sequence shown here is derived from an EMBL/GenBank/DDBJ whole genome shotgun (WGS) entry which is preliminary data.</text>
</comment>
<keyword evidence="10" id="KW-1185">Reference proteome</keyword>
<keyword evidence="4 7" id="KW-0812">Transmembrane</keyword>
<keyword evidence="5 7" id="KW-1133">Transmembrane helix</keyword>
<dbReference type="PANTHER" id="PTHR23517:SF3">
    <property type="entry name" value="INTEGRAL MEMBRANE TRANSPORT PROTEIN"/>
    <property type="match status" value="1"/>
</dbReference>
<accession>A0A3E0VL01</accession>
<dbReference type="InterPro" id="IPR036259">
    <property type="entry name" value="MFS_trans_sf"/>
</dbReference>